<keyword evidence="1" id="KW-1133">Transmembrane helix</keyword>
<sequence length="184" mass="20870">MSAKEVFNYAFKYWSQIVVLASIPVAIVKIVLDRRTKREEIRYNGLLAIRNTEIKHYSNAVGVMFARLNTLPVVINTDDEKLEKLVGGLLAAHENLTSTYVCVSFFIPLADIGPLAEFNDTLSNICMAFIMLISKHLNNAITFEEFENQFKELRPTLDDSAKRIITSSQIVQDIIHKHIGVENQ</sequence>
<organism evidence="2 3">
    <name type="scientific">Hymenobacter chitinivorans DSM 11115</name>
    <dbReference type="NCBI Taxonomy" id="1121954"/>
    <lineage>
        <taxon>Bacteria</taxon>
        <taxon>Pseudomonadati</taxon>
        <taxon>Bacteroidota</taxon>
        <taxon>Cytophagia</taxon>
        <taxon>Cytophagales</taxon>
        <taxon>Hymenobacteraceae</taxon>
        <taxon>Hymenobacter</taxon>
    </lineage>
</organism>
<reference evidence="2 3" key="1">
    <citation type="submission" date="2017-11" db="EMBL/GenBank/DDBJ databases">
        <title>Genomic Encyclopedia of Archaeal and Bacterial Type Strains, Phase II (KMG-II): From Individual Species to Whole Genera.</title>
        <authorList>
            <person name="Goeker M."/>
        </authorList>
    </citation>
    <scope>NUCLEOTIDE SEQUENCE [LARGE SCALE GENOMIC DNA]</scope>
    <source>
        <strain evidence="2 3">DSM 11115</strain>
    </source>
</reference>
<keyword evidence="1" id="KW-0472">Membrane</keyword>
<name>A0A2M9BNE0_9BACT</name>
<protein>
    <submittedName>
        <fullName evidence="2">Uncharacterized protein</fullName>
    </submittedName>
</protein>
<dbReference type="RefSeq" id="WP_100335173.1">
    <property type="nucleotide sequence ID" value="NZ_PGFA01000001.1"/>
</dbReference>
<evidence type="ECO:0000313" key="2">
    <source>
        <dbReference type="EMBL" id="PJJ59453.1"/>
    </source>
</evidence>
<keyword evidence="1" id="KW-0812">Transmembrane</keyword>
<keyword evidence="3" id="KW-1185">Reference proteome</keyword>
<comment type="caution">
    <text evidence="2">The sequence shown here is derived from an EMBL/GenBank/DDBJ whole genome shotgun (WGS) entry which is preliminary data.</text>
</comment>
<proteinExistence type="predicted"/>
<dbReference type="AlphaFoldDB" id="A0A2M9BNE0"/>
<gene>
    <name evidence="2" type="ORF">CLV45_0870</name>
</gene>
<dbReference type="Proteomes" id="UP000228535">
    <property type="component" value="Unassembled WGS sequence"/>
</dbReference>
<evidence type="ECO:0000313" key="3">
    <source>
        <dbReference type="Proteomes" id="UP000228535"/>
    </source>
</evidence>
<evidence type="ECO:0000256" key="1">
    <source>
        <dbReference type="SAM" id="Phobius"/>
    </source>
</evidence>
<accession>A0A2M9BNE0</accession>
<dbReference type="EMBL" id="PGFA01000001">
    <property type="protein sequence ID" value="PJJ59453.1"/>
    <property type="molecule type" value="Genomic_DNA"/>
</dbReference>
<feature type="transmembrane region" description="Helical" evidence="1">
    <location>
        <begin position="13"/>
        <end position="32"/>
    </location>
</feature>